<protein>
    <submittedName>
        <fullName evidence="1">Uncharacterized protein</fullName>
    </submittedName>
</protein>
<keyword evidence="2" id="KW-1185">Reference proteome</keyword>
<reference evidence="1 2" key="1">
    <citation type="submission" date="2014-02" db="EMBL/GenBank/DDBJ databases">
        <title>Single nucleus genome sequencing reveals high similarity among nuclei of an endomycorrhizal fungus.</title>
        <authorList>
            <person name="Lin K."/>
            <person name="Geurts R."/>
            <person name="Zhang Z."/>
            <person name="Limpens E."/>
            <person name="Saunders D.G."/>
            <person name="Mu D."/>
            <person name="Pang E."/>
            <person name="Cao H."/>
            <person name="Cha H."/>
            <person name="Lin T."/>
            <person name="Zhou Q."/>
            <person name="Shang Y."/>
            <person name="Li Y."/>
            <person name="Ivanov S."/>
            <person name="Sharma T."/>
            <person name="Velzen R.V."/>
            <person name="Ruijter N.D."/>
            <person name="Aanen D.K."/>
            <person name="Win J."/>
            <person name="Kamoun S."/>
            <person name="Bisseling T."/>
            <person name="Huang S."/>
        </authorList>
    </citation>
    <scope>NUCLEOTIDE SEQUENCE [LARGE SCALE GENOMIC DNA]</scope>
    <source>
        <strain evidence="2">DAOM197198w</strain>
    </source>
</reference>
<gene>
    <name evidence="1" type="ORF">RirG_044870</name>
</gene>
<dbReference type="EMBL" id="JEMT01012583">
    <property type="protein sequence ID" value="EXX75094.1"/>
    <property type="molecule type" value="Genomic_DNA"/>
</dbReference>
<name>A0A015L627_RHIIW</name>
<dbReference type="HOGENOM" id="CLU_1741555_0_0_1"/>
<proteinExistence type="predicted"/>
<comment type="caution">
    <text evidence="1">The sequence shown here is derived from an EMBL/GenBank/DDBJ whole genome shotgun (WGS) entry which is preliminary data.</text>
</comment>
<dbReference type="AlphaFoldDB" id="A0A015L627"/>
<organism evidence="1 2">
    <name type="scientific">Rhizophagus irregularis (strain DAOM 197198w)</name>
    <name type="common">Glomus intraradices</name>
    <dbReference type="NCBI Taxonomy" id="1432141"/>
    <lineage>
        <taxon>Eukaryota</taxon>
        <taxon>Fungi</taxon>
        <taxon>Fungi incertae sedis</taxon>
        <taxon>Mucoromycota</taxon>
        <taxon>Glomeromycotina</taxon>
        <taxon>Glomeromycetes</taxon>
        <taxon>Glomerales</taxon>
        <taxon>Glomeraceae</taxon>
        <taxon>Rhizophagus</taxon>
    </lineage>
</organism>
<evidence type="ECO:0000313" key="2">
    <source>
        <dbReference type="Proteomes" id="UP000022910"/>
    </source>
</evidence>
<dbReference type="Proteomes" id="UP000022910">
    <property type="component" value="Unassembled WGS sequence"/>
</dbReference>
<evidence type="ECO:0000313" key="1">
    <source>
        <dbReference type="EMBL" id="EXX75094.1"/>
    </source>
</evidence>
<accession>A0A015L627</accession>
<sequence length="150" mass="15951">MKVKKIKKINKLCIVSGAAEYCQSWVVGTWLVMAVGEYIHAVRAVKVYRGTLLWLSGAFGDGPTGTCWGSMVPEGLQWSPGLFQWVLQHLRRVLQCSASVAASRLTSWFGWFGWQTGCPLLGSPAGIVGAGPCKESAAQAIGASGSTDGC</sequence>